<dbReference type="InParanoid" id="M1DR03"/>
<dbReference type="Proteomes" id="UP000011115">
    <property type="component" value="Unassembled WGS sequence"/>
</dbReference>
<dbReference type="PaxDb" id="4113-PGSC0003DMT400092981"/>
<protein>
    <submittedName>
        <fullName evidence="3">Uncharacterized protein</fullName>
    </submittedName>
</protein>
<dbReference type="HOGENOM" id="CLU_2376886_0_0_1"/>
<dbReference type="EnsemblPlants" id="PGSC0003DMT400092981">
    <property type="protein sequence ID" value="PGSC0003DMT400092981"/>
    <property type="gene ID" value="PGSC0003DMG400042552"/>
</dbReference>
<reference evidence="4" key="1">
    <citation type="journal article" date="2011" name="Nature">
        <title>Genome sequence and analysis of the tuber crop potato.</title>
        <authorList>
            <consortium name="The Potato Genome Sequencing Consortium"/>
        </authorList>
    </citation>
    <scope>NUCLEOTIDE SEQUENCE [LARGE SCALE GENOMIC DNA]</scope>
    <source>
        <strain evidence="4">cv. DM1-3 516 R44</strain>
    </source>
</reference>
<feature type="compositionally biased region" description="Acidic residues" evidence="1">
    <location>
        <begin position="10"/>
        <end position="36"/>
    </location>
</feature>
<organism evidence="3 4">
    <name type="scientific">Solanum tuberosum</name>
    <name type="common">Potato</name>
    <dbReference type="NCBI Taxonomy" id="4113"/>
    <lineage>
        <taxon>Eukaryota</taxon>
        <taxon>Viridiplantae</taxon>
        <taxon>Streptophyta</taxon>
        <taxon>Embryophyta</taxon>
        <taxon>Tracheophyta</taxon>
        <taxon>Spermatophyta</taxon>
        <taxon>Magnoliopsida</taxon>
        <taxon>eudicotyledons</taxon>
        <taxon>Gunneridae</taxon>
        <taxon>Pentapetalae</taxon>
        <taxon>asterids</taxon>
        <taxon>lamiids</taxon>
        <taxon>Solanales</taxon>
        <taxon>Solanaceae</taxon>
        <taxon>Solanoideae</taxon>
        <taxon>Solaneae</taxon>
        <taxon>Solanum</taxon>
    </lineage>
</organism>
<keyword evidence="2" id="KW-0472">Membrane</keyword>
<dbReference type="Gramene" id="PGSC0003DMT400092981">
    <property type="protein sequence ID" value="PGSC0003DMT400092981"/>
    <property type="gene ID" value="PGSC0003DMG400042552"/>
</dbReference>
<feature type="region of interest" description="Disordered" evidence="1">
    <location>
        <begin position="1"/>
        <end position="36"/>
    </location>
</feature>
<keyword evidence="2" id="KW-0812">Transmembrane</keyword>
<keyword evidence="4" id="KW-1185">Reference proteome</keyword>
<proteinExistence type="predicted"/>
<evidence type="ECO:0000313" key="3">
    <source>
        <dbReference type="EnsemblPlants" id="PGSC0003DMT400092981"/>
    </source>
</evidence>
<evidence type="ECO:0000256" key="1">
    <source>
        <dbReference type="SAM" id="MobiDB-lite"/>
    </source>
</evidence>
<dbReference type="AlphaFoldDB" id="M1DR03"/>
<feature type="transmembrane region" description="Helical" evidence="2">
    <location>
        <begin position="66"/>
        <end position="83"/>
    </location>
</feature>
<sequence>MQGGEIYISVEEEPIGECEESPQEGDEFEDGKDEEPDLCVKEGESVASLYVMRRAMIDCSFDVHNSFEIVALVVIALFSFVIVKRSRRHTNMDLR</sequence>
<evidence type="ECO:0000313" key="4">
    <source>
        <dbReference type="Proteomes" id="UP000011115"/>
    </source>
</evidence>
<name>M1DR03_SOLTU</name>
<accession>M1DR03</accession>
<reference evidence="3" key="2">
    <citation type="submission" date="2015-06" db="UniProtKB">
        <authorList>
            <consortium name="EnsemblPlants"/>
        </authorList>
    </citation>
    <scope>IDENTIFICATION</scope>
    <source>
        <strain evidence="3">DM1-3 516 R44</strain>
    </source>
</reference>
<evidence type="ECO:0000256" key="2">
    <source>
        <dbReference type="SAM" id="Phobius"/>
    </source>
</evidence>
<keyword evidence="2" id="KW-1133">Transmembrane helix</keyword>